<name>A0ACB8WE89_9TELE</name>
<sequence length="395" mass="45941">MKDVSQRYEVRLIQLASPRAQLPARGEGEFYPDVMSLRSVAACCLTKKETQAQRISEEIERQLRLERRNIRQERKLLLLGCAESGKSTFVKQLRIIYGHGYSDEDKRGFARLVYQNIFTAMQALIQAMNTLQIPYEQENNRANASLVSKVDVERVTVLTNPYMDGIKSLWSDAGIQECYGRKREYRLSDSTKYFLDDLDRIADTLYLPTEQDILRARQPTKCVVEYSFEKTSHSLSYRVVDVAGQRTERRKWLHCFEYVTSIVFLVALSDYDQVLAESAGENRLAESLALFRTIQTSPWFRDISLILLLNKVDLLEEKIQHSHLVDYFPEYDGPRWDPEAAKEFILSMFLRSNNDMLIYPHFVCATDTDNIRMAFENMNENIERNIMCKICSVLP</sequence>
<comment type="caution">
    <text evidence="1">The sequence shown here is derived from an EMBL/GenBank/DDBJ whole genome shotgun (WGS) entry which is preliminary data.</text>
</comment>
<dbReference type="Proteomes" id="UP000831701">
    <property type="component" value="Chromosome 10"/>
</dbReference>
<organism evidence="1 2">
    <name type="scientific">Scortum barcoo</name>
    <name type="common">barcoo grunter</name>
    <dbReference type="NCBI Taxonomy" id="214431"/>
    <lineage>
        <taxon>Eukaryota</taxon>
        <taxon>Metazoa</taxon>
        <taxon>Chordata</taxon>
        <taxon>Craniata</taxon>
        <taxon>Vertebrata</taxon>
        <taxon>Euteleostomi</taxon>
        <taxon>Actinopterygii</taxon>
        <taxon>Neopterygii</taxon>
        <taxon>Teleostei</taxon>
        <taxon>Neoteleostei</taxon>
        <taxon>Acanthomorphata</taxon>
        <taxon>Eupercaria</taxon>
        <taxon>Centrarchiformes</taxon>
        <taxon>Terapontoidei</taxon>
        <taxon>Terapontidae</taxon>
        <taxon>Scortum</taxon>
    </lineage>
</organism>
<proteinExistence type="predicted"/>
<dbReference type="EMBL" id="CM041540">
    <property type="protein sequence ID" value="KAI3366335.1"/>
    <property type="molecule type" value="Genomic_DNA"/>
</dbReference>
<evidence type="ECO:0000313" key="2">
    <source>
        <dbReference type="Proteomes" id="UP000831701"/>
    </source>
</evidence>
<reference evidence="1" key="1">
    <citation type="submission" date="2022-04" db="EMBL/GenBank/DDBJ databases">
        <title>Jade perch genome.</title>
        <authorList>
            <person name="Chao B."/>
        </authorList>
    </citation>
    <scope>NUCLEOTIDE SEQUENCE</scope>
    <source>
        <strain evidence="1">CB-2022</strain>
    </source>
</reference>
<protein>
    <submittedName>
        <fullName evidence="1">Uncharacterized protein</fullName>
    </submittedName>
</protein>
<accession>A0ACB8WE89</accession>
<gene>
    <name evidence="1" type="ORF">L3Q82_000495</name>
</gene>
<evidence type="ECO:0000313" key="1">
    <source>
        <dbReference type="EMBL" id="KAI3366335.1"/>
    </source>
</evidence>
<keyword evidence="2" id="KW-1185">Reference proteome</keyword>